<accession>A0A834TLI7</accession>
<organism evidence="1 2">
    <name type="scientific">Senna tora</name>
    <dbReference type="NCBI Taxonomy" id="362788"/>
    <lineage>
        <taxon>Eukaryota</taxon>
        <taxon>Viridiplantae</taxon>
        <taxon>Streptophyta</taxon>
        <taxon>Embryophyta</taxon>
        <taxon>Tracheophyta</taxon>
        <taxon>Spermatophyta</taxon>
        <taxon>Magnoliopsida</taxon>
        <taxon>eudicotyledons</taxon>
        <taxon>Gunneridae</taxon>
        <taxon>Pentapetalae</taxon>
        <taxon>rosids</taxon>
        <taxon>fabids</taxon>
        <taxon>Fabales</taxon>
        <taxon>Fabaceae</taxon>
        <taxon>Caesalpinioideae</taxon>
        <taxon>Cassia clade</taxon>
        <taxon>Senna</taxon>
    </lineage>
</organism>
<dbReference type="AlphaFoldDB" id="A0A834TLI7"/>
<keyword evidence="2" id="KW-1185">Reference proteome</keyword>
<reference evidence="1" key="1">
    <citation type="submission" date="2020-09" db="EMBL/GenBank/DDBJ databases">
        <title>Genome-Enabled Discovery of Anthraquinone Biosynthesis in Senna tora.</title>
        <authorList>
            <person name="Kang S.-H."/>
            <person name="Pandey R.P."/>
            <person name="Lee C.-M."/>
            <person name="Sim J.-S."/>
            <person name="Jeong J.-T."/>
            <person name="Choi B.-S."/>
            <person name="Jung M."/>
            <person name="Ginzburg D."/>
            <person name="Zhao K."/>
            <person name="Won S.Y."/>
            <person name="Oh T.-J."/>
            <person name="Yu Y."/>
            <person name="Kim N.-H."/>
            <person name="Lee O.R."/>
            <person name="Lee T.-H."/>
            <person name="Bashyal P."/>
            <person name="Kim T.-S."/>
            <person name="Lee W.-H."/>
            <person name="Kawkins C."/>
            <person name="Kim C.-K."/>
            <person name="Kim J.S."/>
            <person name="Ahn B.O."/>
            <person name="Rhee S.Y."/>
            <person name="Sohng J.K."/>
        </authorList>
    </citation>
    <scope>NUCLEOTIDE SEQUENCE</scope>
    <source>
        <tissue evidence="1">Leaf</tissue>
    </source>
</reference>
<proteinExistence type="predicted"/>
<evidence type="ECO:0000313" key="1">
    <source>
        <dbReference type="EMBL" id="KAF7823577.1"/>
    </source>
</evidence>
<comment type="caution">
    <text evidence="1">The sequence shown here is derived from an EMBL/GenBank/DDBJ whole genome shotgun (WGS) entry which is preliminary data.</text>
</comment>
<sequence length="48" mass="5394">MGHHWTIPNILARRLVYSRPSNHHSVPSLYTDTPPPDIAHCSITSCTL</sequence>
<dbReference type="Proteomes" id="UP000634136">
    <property type="component" value="Unassembled WGS sequence"/>
</dbReference>
<gene>
    <name evidence="1" type="ORF">G2W53_021721</name>
</gene>
<evidence type="ECO:0000313" key="2">
    <source>
        <dbReference type="Proteomes" id="UP000634136"/>
    </source>
</evidence>
<dbReference type="EMBL" id="JAAIUW010000007">
    <property type="protein sequence ID" value="KAF7823577.1"/>
    <property type="molecule type" value="Genomic_DNA"/>
</dbReference>
<protein>
    <submittedName>
        <fullName evidence="1">Uncharacterized protein</fullName>
    </submittedName>
</protein>
<name>A0A834TLI7_9FABA</name>